<dbReference type="GO" id="GO:1990189">
    <property type="term" value="F:protein N-terminal-serine acetyltransferase activity"/>
    <property type="evidence" value="ECO:0007669"/>
    <property type="project" value="TreeGrafter"/>
</dbReference>
<dbReference type="AlphaFoldDB" id="A0A345YDR7"/>
<dbReference type="InterPro" id="IPR016181">
    <property type="entry name" value="Acyl_CoA_acyltransferase"/>
</dbReference>
<dbReference type="SUPFAM" id="SSF55729">
    <property type="entry name" value="Acyl-CoA N-acyltransferases (Nat)"/>
    <property type="match status" value="1"/>
</dbReference>
<proteinExistence type="predicted"/>
<reference evidence="3" key="1">
    <citation type="submission" date="2018-07" db="EMBL/GenBank/DDBJ databases">
        <title>Genome sequence of Erythrobacter strain YH-07, an antagonistic bacterium isolated from Yellow Sea.</title>
        <authorList>
            <person name="Tang T."/>
            <person name="Liu Q."/>
            <person name="Sun X."/>
        </authorList>
    </citation>
    <scope>NUCLEOTIDE SEQUENCE [LARGE SCALE GENOMIC DNA]</scope>
    <source>
        <strain evidence="3">YH-07</strain>
    </source>
</reference>
<dbReference type="InterPro" id="IPR051908">
    <property type="entry name" value="Ribosomal_N-acetyltransferase"/>
</dbReference>
<dbReference type="GO" id="GO:0005737">
    <property type="term" value="C:cytoplasm"/>
    <property type="evidence" value="ECO:0007669"/>
    <property type="project" value="TreeGrafter"/>
</dbReference>
<keyword evidence="3" id="KW-1185">Reference proteome</keyword>
<evidence type="ECO:0000313" key="2">
    <source>
        <dbReference type="EMBL" id="AXK42069.1"/>
    </source>
</evidence>
<evidence type="ECO:0000259" key="1">
    <source>
        <dbReference type="PROSITE" id="PS51186"/>
    </source>
</evidence>
<dbReference type="Pfam" id="PF13302">
    <property type="entry name" value="Acetyltransf_3"/>
    <property type="match status" value="1"/>
</dbReference>
<evidence type="ECO:0000313" key="3">
    <source>
        <dbReference type="Proteomes" id="UP000254508"/>
    </source>
</evidence>
<dbReference type="RefSeq" id="WP_115416254.1">
    <property type="nucleotide sequence ID" value="NZ_CP031357.1"/>
</dbReference>
<dbReference type="OrthoDB" id="5295305at2"/>
<organism evidence="2 3">
    <name type="scientific">Erythrobacter aureus</name>
    <dbReference type="NCBI Taxonomy" id="2182384"/>
    <lineage>
        <taxon>Bacteria</taxon>
        <taxon>Pseudomonadati</taxon>
        <taxon>Pseudomonadota</taxon>
        <taxon>Alphaproteobacteria</taxon>
        <taxon>Sphingomonadales</taxon>
        <taxon>Erythrobacteraceae</taxon>
        <taxon>Erythrobacter/Porphyrobacter group</taxon>
        <taxon>Erythrobacter</taxon>
    </lineage>
</organism>
<dbReference type="PANTHER" id="PTHR43441">
    <property type="entry name" value="RIBOSOMAL-PROTEIN-SERINE ACETYLTRANSFERASE"/>
    <property type="match status" value="1"/>
</dbReference>
<sequence>MIKPVTTLQTPRFTMRKLRRQDAAALLPTLGDEAQCRYLSRPAFSSEEELWNWLADPSWTGRTWIAEDACGTVVGRFVAVPDEEEEGVEEIGYITCAERQGMGIARECTAALVAHLFDGGHVRRLIAEIDAENSPSIRLIERLGFRRDALHMAYEETHKGVCDVAIYSLSREGQAALRESE</sequence>
<keyword evidence="2" id="KW-0808">Transferase</keyword>
<gene>
    <name evidence="2" type="ORF">DVR09_06705</name>
</gene>
<dbReference type="Proteomes" id="UP000254508">
    <property type="component" value="Chromosome"/>
</dbReference>
<name>A0A345YDR7_9SPHN</name>
<protein>
    <submittedName>
        <fullName evidence="2">N-acetyltransferase</fullName>
    </submittedName>
</protein>
<dbReference type="EMBL" id="CP031357">
    <property type="protein sequence ID" value="AXK42069.1"/>
    <property type="molecule type" value="Genomic_DNA"/>
</dbReference>
<accession>A0A345YDR7</accession>
<dbReference type="InterPro" id="IPR000182">
    <property type="entry name" value="GNAT_dom"/>
</dbReference>
<dbReference type="PROSITE" id="PS51186">
    <property type="entry name" value="GNAT"/>
    <property type="match status" value="1"/>
</dbReference>
<dbReference type="GO" id="GO:0008999">
    <property type="term" value="F:protein-N-terminal-alanine acetyltransferase activity"/>
    <property type="evidence" value="ECO:0007669"/>
    <property type="project" value="TreeGrafter"/>
</dbReference>
<dbReference type="KEGG" id="err:DVR09_06705"/>
<dbReference type="Gene3D" id="3.40.630.30">
    <property type="match status" value="1"/>
</dbReference>
<dbReference type="PANTHER" id="PTHR43441:SF2">
    <property type="entry name" value="FAMILY ACETYLTRANSFERASE, PUTATIVE (AFU_ORTHOLOGUE AFUA_7G00850)-RELATED"/>
    <property type="match status" value="1"/>
</dbReference>
<feature type="domain" description="N-acetyltransferase" evidence="1">
    <location>
        <begin position="13"/>
        <end position="172"/>
    </location>
</feature>